<keyword evidence="3" id="KW-1185">Reference proteome</keyword>
<name>A0A2J7PYA1_9NEOP</name>
<dbReference type="AlphaFoldDB" id="A0A2J7PYA1"/>
<gene>
    <name evidence="2" type="ORF">B7P43_G02119</name>
</gene>
<dbReference type="OrthoDB" id="2192888at2759"/>
<feature type="compositionally biased region" description="Basic residues" evidence="1">
    <location>
        <begin position="304"/>
        <end position="313"/>
    </location>
</feature>
<comment type="caution">
    <text evidence="2">The sequence shown here is derived from an EMBL/GenBank/DDBJ whole genome shotgun (WGS) entry which is preliminary data.</text>
</comment>
<dbReference type="EMBL" id="NEVH01020850">
    <property type="protein sequence ID" value="PNF21317.1"/>
    <property type="molecule type" value="Genomic_DNA"/>
</dbReference>
<proteinExistence type="predicted"/>
<feature type="compositionally biased region" description="Acidic residues" evidence="1">
    <location>
        <begin position="172"/>
        <end position="191"/>
    </location>
</feature>
<evidence type="ECO:0000313" key="3">
    <source>
        <dbReference type="Proteomes" id="UP000235965"/>
    </source>
</evidence>
<feature type="region of interest" description="Disordered" evidence="1">
    <location>
        <begin position="162"/>
        <end position="313"/>
    </location>
</feature>
<dbReference type="PANTHER" id="PTHR48287:SF1">
    <property type="entry name" value="ARM REPEAT SUPERFAMILY PROTEIN"/>
    <property type="match status" value="1"/>
</dbReference>
<organism evidence="2 3">
    <name type="scientific">Cryptotermes secundus</name>
    <dbReference type="NCBI Taxonomy" id="105785"/>
    <lineage>
        <taxon>Eukaryota</taxon>
        <taxon>Metazoa</taxon>
        <taxon>Ecdysozoa</taxon>
        <taxon>Arthropoda</taxon>
        <taxon>Hexapoda</taxon>
        <taxon>Insecta</taxon>
        <taxon>Pterygota</taxon>
        <taxon>Neoptera</taxon>
        <taxon>Polyneoptera</taxon>
        <taxon>Dictyoptera</taxon>
        <taxon>Blattodea</taxon>
        <taxon>Blattoidea</taxon>
        <taxon>Termitoidae</taxon>
        <taxon>Kalotermitidae</taxon>
        <taxon>Cryptotermitinae</taxon>
        <taxon>Cryptotermes</taxon>
    </lineage>
</organism>
<feature type="compositionally biased region" description="Basic and acidic residues" evidence="1">
    <location>
        <begin position="247"/>
        <end position="259"/>
    </location>
</feature>
<feature type="compositionally biased region" description="Basic residues" evidence="1">
    <location>
        <begin position="196"/>
        <end position="207"/>
    </location>
</feature>
<evidence type="ECO:0000256" key="1">
    <source>
        <dbReference type="SAM" id="MobiDB-lite"/>
    </source>
</evidence>
<dbReference type="PANTHER" id="PTHR48287">
    <property type="entry name" value="ARM REPEAT SUPERFAMILY PROTEIN"/>
    <property type="match status" value="1"/>
</dbReference>
<sequence>MTEDCKHHFRLKTRNLFDRLVRKFGFDTIVAVIPASDVITHKRLRNLRKIQARKKNMQAKENQDEDESDPEKSFVVRAQPKSIEEILAESEESDLEVDTVSEVKSKKKKDTNMWIHEDADSIVDFTDRTAAGKITATQPGGKGIVAVQKIKKKKSAFRTASDGRLIITEDGSGSEEEEYSHDLDSDNEEKDEDTKSRRKPAGRKRKLSGSTDASQPAMKYQAGGLGIHRPTKRPSRHGHGNSVKPGLEYRARKAKGDVKKKGKPDPYAYLPLSRKALNRRKQKKNTGQFKSLCQAAHKGAQKGTRARKNRHKK</sequence>
<dbReference type="InterPro" id="IPR052087">
    <property type="entry name" value="RRP12"/>
</dbReference>
<feature type="region of interest" description="Disordered" evidence="1">
    <location>
        <begin position="54"/>
        <end position="73"/>
    </location>
</feature>
<dbReference type="Proteomes" id="UP000235965">
    <property type="component" value="Unassembled WGS sequence"/>
</dbReference>
<evidence type="ECO:0000313" key="2">
    <source>
        <dbReference type="EMBL" id="PNF21317.1"/>
    </source>
</evidence>
<evidence type="ECO:0008006" key="4">
    <source>
        <dbReference type="Google" id="ProtNLM"/>
    </source>
</evidence>
<reference evidence="2 3" key="1">
    <citation type="submission" date="2017-12" db="EMBL/GenBank/DDBJ databases">
        <title>Hemimetabolous genomes reveal molecular basis of termite eusociality.</title>
        <authorList>
            <person name="Harrison M.C."/>
            <person name="Jongepier E."/>
            <person name="Robertson H.M."/>
            <person name="Arning N."/>
            <person name="Bitard-Feildel T."/>
            <person name="Chao H."/>
            <person name="Childers C.P."/>
            <person name="Dinh H."/>
            <person name="Doddapaneni H."/>
            <person name="Dugan S."/>
            <person name="Gowin J."/>
            <person name="Greiner C."/>
            <person name="Han Y."/>
            <person name="Hu H."/>
            <person name="Hughes D.S.T."/>
            <person name="Huylmans A.-K."/>
            <person name="Kemena C."/>
            <person name="Kremer L.P.M."/>
            <person name="Lee S.L."/>
            <person name="Lopez-Ezquerra A."/>
            <person name="Mallet L."/>
            <person name="Monroy-Kuhn J.M."/>
            <person name="Moser A."/>
            <person name="Murali S.C."/>
            <person name="Muzny D.M."/>
            <person name="Otani S."/>
            <person name="Piulachs M.-D."/>
            <person name="Poelchau M."/>
            <person name="Qu J."/>
            <person name="Schaub F."/>
            <person name="Wada-Katsumata A."/>
            <person name="Worley K.C."/>
            <person name="Xie Q."/>
            <person name="Ylla G."/>
            <person name="Poulsen M."/>
            <person name="Gibbs R.A."/>
            <person name="Schal C."/>
            <person name="Richards S."/>
            <person name="Belles X."/>
            <person name="Korb J."/>
            <person name="Bornberg-Bauer E."/>
        </authorList>
    </citation>
    <scope>NUCLEOTIDE SEQUENCE [LARGE SCALE GENOMIC DNA]</scope>
    <source>
        <tissue evidence="2">Whole body</tissue>
    </source>
</reference>
<accession>A0A2J7PYA1</accession>
<protein>
    <recommendedName>
        <fullName evidence="4">RRP12-like protein</fullName>
    </recommendedName>
</protein>
<feature type="compositionally biased region" description="Basic residues" evidence="1">
    <location>
        <begin position="229"/>
        <end position="239"/>
    </location>
</feature>